<name>A0AAD6WK57_9AGAR</name>
<feature type="transmembrane region" description="Helical" evidence="1">
    <location>
        <begin position="56"/>
        <end position="77"/>
    </location>
</feature>
<evidence type="ECO:0000313" key="2">
    <source>
        <dbReference type="EMBL" id="KAJ7016358.1"/>
    </source>
</evidence>
<keyword evidence="1" id="KW-0812">Transmembrane</keyword>
<dbReference type="Pfam" id="PF18758">
    <property type="entry name" value="KDZ"/>
    <property type="match status" value="1"/>
</dbReference>
<comment type="caution">
    <text evidence="2">The sequence shown here is derived from an EMBL/GenBank/DDBJ whole genome shotgun (WGS) entry which is preliminary data.</text>
</comment>
<dbReference type="InterPro" id="IPR040521">
    <property type="entry name" value="KDZ"/>
</dbReference>
<reference evidence="2" key="1">
    <citation type="submission" date="2023-03" db="EMBL/GenBank/DDBJ databases">
        <title>Massive genome expansion in bonnet fungi (Mycena s.s.) driven by repeated elements and novel gene families across ecological guilds.</title>
        <authorList>
            <consortium name="Lawrence Berkeley National Laboratory"/>
            <person name="Harder C.B."/>
            <person name="Miyauchi S."/>
            <person name="Viragh M."/>
            <person name="Kuo A."/>
            <person name="Thoen E."/>
            <person name="Andreopoulos B."/>
            <person name="Lu D."/>
            <person name="Skrede I."/>
            <person name="Drula E."/>
            <person name="Henrissat B."/>
            <person name="Morin E."/>
            <person name="Kohler A."/>
            <person name="Barry K."/>
            <person name="LaButti K."/>
            <person name="Morin E."/>
            <person name="Salamov A."/>
            <person name="Lipzen A."/>
            <person name="Mereny Z."/>
            <person name="Hegedus B."/>
            <person name="Baldrian P."/>
            <person name="Stursova M."/>
            <person name="Weitz H."/>
            <person name="Taylor A."/>
            <person name="Grigoriev I.V."/>
            <person name="Nagy L.G."/>
            <person name="Martin F."/>
            <person name="Kauserud H."/>
        </authorList>
    </citation>
    <scope>NUCLEOTIDE SEQUENCE</scope>
    <source>
        <strain evidence="2">CBHHK200</strain>
    </source>
</reference>
<sequence>MSRAWTDNTLLQKETRLTTGLRCSGIGGCVCARHGVVRRQGLGDLKKGERYANMDYILLSALLGVTLLAITISYDIACQWKIHLSTRAEKIKDDSELATDLGSFEIQFALPVWHAAAHEITCQTQNSLSYTTGVGRTDGEGIERT</sequence>
<accession>A0AAD6WK57</accession>
<dbReference type="AlphaFoldDB" id="A0AAD6WK57"/>
<organism evidence="2 3">
    <name type="scientific">Mycena alexandri</name>
    <dbReference type="NCBI Taxonomy" id="1745969"/>
    <lineage>
        <taxon>Eukaryota</taxon>
        <taxon>Fungi</taxon>
        <taxon>Dikarya</taxon>
        <taxon>Basidiomycota</taxon>
        <taxon>Agaricomycotina</taxon>
        <taxon>Agaricomycetes</taxon>
        <taxon>Agaricomycetidae</taxon>
        <taxon>Agaricales</taxon>
        <taxon>Marasmiineae</taxon>
        <taxon>Mycenaceae</taxon>
        <taxon>Mycena</taxon>
    </lineage>
</organism>
<dbReference type="Proteomes" id="UP001218188">
    <property type="component" value="Unassembled WGS sequence"/>
</dbReference>
<evidence type="ECO:0000313" key="3">
    <source>
        <dbReference type="Proteomes" id="UP001218188"/>
    </source>
</evidence>
<protein>
    <submittedName>
        <fullName evidence="2">Uncharacterized protein</fullName>
    </submittedName>
</protein>
<keyword evidence="3" id="KW-1185">Reference proteome</keyword>
<gene>
    <name evidence="2" type="ORF">C8F04DRAFT_1202398</name>
</gene>
<evidence type="ECO:0000256" key="1">
    <source>
        <dbReference type="SAM" id="Phobius"/>
    </source>
</evidence>
<proteinExistence type="predicted"/>
<keyword evidence="1" id="KW-1133">Transmembrane helix</keyword>
<dbReference type="EMBL" id="JARJCM010000520">
    <property type="protein sequence ID" value="KAJ7016358.1"/>
    <property type="molecule type" value="Genomic_DNA"/>
</dbReference>
<keyword evidence="1" id="KW-0472">Membrane</keyword>